<organism evidence="17 18">
    <name type="scientific">Lupinus angustifolius</name>
    <name type="common">Narrow-leaved blue lupine</name>
    <dbReference type="NCBI Taxonomy" id="3871"/>
    <lineage>
        <taxon>Eukaryota</taxon>
        <taxon>Viridiplantae</taxon>
        <taxon>Streptophyta</taxon>
        <taxon>Embryophyta</taxon>
        <taxon>Tracheophyta</taxon>
        <taxon>Spermatophyta</taxon>
        <taxon>Magnoliopsida</taxon>
        <taxon>eudicotyledons</taxon>
        <taxon>Gunneridae</taxon>
        <taxon>Pentapetalae</taxon>
        <taxon>rosids</taxon>
        <taxon>fabids</taxon>
        <taxon>Fabales</taxon>
        <taxon>Fabaceae</taxon>
        <taxon>Papilionoideae</taxon>
        <taxon>50 kb inversion clade</taxon>
        <taxon>genistoids sensu lato</taxon>
        <taxon>core genistoids</taxon>
        <taxon>Genisteae</taxon>
        <taxon>Lupinus</taxon>
    </lineage>
</organism>
<dbReference type="AlphaFoldDB" id="A0A4P1RT07"/>
<dbReference type="CDD" id="cd10910">
    <property type="entry name" value="PIN_limkain_b1_N_like"/>
    <property type="match status" value="1"/>
</dbReference>
<comment type="subcellular location">
    <subcellularLocation>
        <location evidence="1">Secreted</location>
        <location evidence="1">Cell wall</location>
    </subcellularLocation>
</comment>
<feature type="compositionally biased region" description="Polar residues" evidence="11">
    <location>
        <begin position="254"/>
        <end position="291"/>
    </location>
</feature>
<dbReference type="PANTHER" id="PTHR31707">
    <property type="entry name" value="PECTINESTERASE"/>
    <property type="match status" value="1"/>
</dbReference>
<dbReference type="EC" id="3.1.1.11" evidence="5"/>
<keyword evidence="9" id="KW-0063">Aspartyl esterase</keyword>
<dbReference type="SUPFAM" id="SSF51126">
    <property type="entry name" value="Pectin lyase-like"/>
    <property type="match status" value="1"/>
</dbReference>
<dbReference type="STRING" id="3871.A0A4P1RT07"/>
<dbReference type="GO" id="GO:0042545">
    <property type="term" value="P:cell wall modification"/>
    <property type="evidence" value="ECO:0007669"/>
    <property type="project" value="InterPro"/>
</dbReference>
<evidence type="ECO:0000256" key="3">
    <source>
        <dbReference type="ARBA" id="ARBA00006027"/>
    </source>
</evidence>
<evidence type="ECO:0000256" key="9">
    <source>
        <dbReference type="ARBA" id="ARBA00023085"/>
    </source>
</evidence>
<evidence type="ECO:0000313" key="17">
    <source>
        <dbReference type="EMBL" id="OIW17461.1"/>
    </source>
</evidence>
<gene>
    <name evidence="17" type="ORF">TanjilG_22573</name>
</gene>
<dbReference type="Gene3D" id="3.40.50.1010">
    <property type="entry name" value="5'-nuclease"/>
    <property type="match status" value="1"/>
</dbReference>
<keyword evidence="8" id="KW-0378">Hydrolase</keyword>
<name>A0A4P1RT07_LUPAN</name>
<feature type="compositionally biased region" description="Pro residues" evidence="11">
    <location>
        <begin position="306"/>
        <end position="322"/>
    </location>
</feature>
<dbReference type="InterPro" id="IPR021139">
    <property type="entry name" value="NYN"/>
</dbReference>
<feature type="domain" description="DUF7625" evidence="16">
    <location>
        <begin position="438"/>
        <end position="531"/>
    </location>
</feature>
<dbReference type="Gene3D" id="2.160.20.10">
    <property type="entry name" value="Single-stranded right-handed beta-helix, Pectin lyase-like"/>
    <property type="match status" value="1"/>
</dbReference>
<feature type="domain" description="NYN" evidence="14">
    <location>
        <begin position="20"/>
        <end position="156"/>
    </location>
</feature>
<dbReference type="SUPFAM" id="SSF101148">
    <property type="entry name" value="Plant invertase/pectin methylesterase inhibitor"/>
    <property type="match status" value="1"/>
</dbReference>
<comment type="pathway">
    <text evidence="2">Glycan metabolism; pectin degradation; 2-dehydro-3-deoxy-D-gluconate from pectin: step 1/5.</text>
</comment>
<evidence type="ECO:0000256" key="12">
    <source>
        <dbReference type="SAM" id="Phobius"/>
    </source>
</evidence>
<comment type="similarity">
    <text evidence="3">In the N-terminal section; belongs to the PMEI family.</text>
</comment>
<comment type="similarity">
    <text evidence="4">In the C-terminal section; belongs to the pectinesterase family.</text>
</comment>
<dbReference type="Pfam" id="PF04043">
    <property type="entry name" value="PMEI"/>
    <property type="match status" value="1"/>
</dbReference>
<evidence type="ECO:0000256" key="7">
    <source>
        <dbReference type="ARBA" id="ARBA00022525"/>
    </source>
</evidence>
<protein>
    <recommendedName>
        <fullName evidence="5">pectinesterase</fullName>
        <ecNumber evidence="5">3.1.1.11</ecNumber>
    </recommendedName>
</protein>
<evidence type="ECO:0000256" key="1">
    <source>
        <dbReference type="ARBA" id="ARBA00004191"/>
    </source>
</evidence>
<dbReference type="FunFam" id="2.160.20.10:FF:000029">
    <property type="entry name" value="Pectinesterase 4"/>
    <property type="match status" value="1"/>
</dbReference>
<dbReference type="Pfam" id="PF01095">
    <property type="entry name" value="Pectinesterase"/>
    <property type="match status" value="1"/>
</dbReference>
<evidence type="ECO:0000256" key="6">
    <source>
        <dbReference type="ARBA" id="ARBA00022512"/>
    </source>
</evidence>
<evidence type="ECO:0000313" key="18">
    <source>
        <dbReference type="Proteomes" id="UP000188354"/>
    </source>
</evidence>
<feature type="transmembrane region" description="Helical" evidence="12">
    <location>
        <begin position="600"/>
        <end position="626"/>
    </location>
</feature>
<feature type="domain" description="Pectinesterase inhibitor" evidence="15">
    <location>
        <begin position="638"/>
        <end position="767"/>
    </location>
</feature>
<evidence type="ECO:0000256" key="11">
    <source>
        <dbReference type="SAM" id="MobiDB-lite"/>
    </source>
</evidence>
<evidence type="ECO:0000259" key="13">
    <source>
        <dbReference type="Pfam" id="PF01095"/>
    </source>
</evidence>
<keyword evidence="7" id="KW-0964">Secreted</keyword>
<dbReference type="InterPro" id="IPR006501">
    <property type="entry name" value="Pectinesterase_inhib_dom"/>
</dbReference>
<evidence type="ECO:0000256" key="10">
    <source>
        <dbReference type="ARBA" id="ARBA00023316"/>
    </source>
</evidence>
<keyword evidence="12" id="KW-0472">Membrane</keyword>
<dbReference type="InterPro" id="IPR056042">
    <property type="entry name" value="DUF7625"/>
</dbReference>
<accession>A0A4P1RT07</accession>
<dbReference type="GO" id="GO:0030599">
    <property type="term" value="F:pectinesterase activity"/>
    <property type="evidence" value="ECO:0007669"/>
    <property type="project" value="UniProtKB-EC"/>
</dbReference>
<dbReference type="GO" id="GO:0004857">
    <property type="term" value="F:enzyme inhibitor activity"/>
    <property type="evidence" value="ECO:0007669"/>
    <property type="project" value="InterPro"/>
</dbReference>
<feature type="compositionally biased region" description="Polar residues" evidence="11">
    <location>
        <begin position="364"/>
        <end position="394"/>
    </location>
</feature>
<feature type="compositionally biased region" description="Polar residues" evidence="11">
    <location>
        <begin position="230"/>
        <end position="242"/>
    </location>
</feature>
<dbReference type="UniPathway" id="UPA00545">
    <property type="reaction ID" value="UER00823"/>
</dbReference>
<dbReference type="Pfam" id="PF01936">
    <property type="entry name" value="NYN"/>
    <property type="match status" value="1"/>
</dbReference>
<feature type="domain" description="Pectinesterase catalytic" evidence="13">
    <location>
        <begin position="843"/>
        <end position="1140"/>
    </location>
</feature>
<dbReference type="Proteomes" id="UP000188354">
    <property type="component" value="Chromosome LG02"/>
</dbReference>
<evidence type="ECO:0000256" key="5">
    <source>
        <dbReference type="ARBA" id="ARBA00013229"/>
    </source>
</evidence>
<dbReference type="Gramene" id="OIW17461">
    <property type="protein sequence ID" value="OIW17461"/>
    <property type="gene ID" value="TanjilG_22573"/>
</dbReference>
<dbReference type="InterPro" id="IPR011050">
    <property type="entry name" value="Pectin_lyase_fold/virulence"/>
</dbReference>
<evidence type="ECO:0000256" key="2">
    <source>
        <dbReference type="ARBA" id="ARBA00005184"/>
    </source>
</evidence>
<dbReference type="InterPro" id="IPR012334">
    <property type="entry name" value="Pectin_lyas_fold"/>
</dbReference>
<dbReference type="GO" id="GO:0004540">
    <property type="term" value="F:RNA nuclease activity"/>
    <property type="evidence" value="ECO:0007669"/>
    <property type="project" value="InterPro"/>
</dbReference>
<evidence type="ECO:0000259" key="15">
    <source>
        <dbReference type="Pfam" id="PF04043"/>
    </source>
</evidence>
<proteinExistence type="inferred from homology"/>
<evidence type="ECO:0000259" key="14">
    <source>
        <dbReference type="Pfam" id="PF01936"/>
    </source>
</evidence>
<evidence type="ECO:0000256" key="8">
    <source>
        <dbReference type="ARBA" id="ARBA00022801"/>
    </source>
</evidence>
<feature type="region of interest" description="Disordered" evidence="11">
    <location>
        <begin position="200"/>
        <end position="350"/>
    </location>
</feature>
<keyword evidence="12" id="KW-0812">Transmembrane</keyword>
<keyword evidence="18" id="KW-1185">Reference proteome</keyword>
<dbReference type="InterPro" id="IPR035513">
    <property type="entry name" value="Invertase/methylesterase_inhib"/>
</dbReference>
<sequence>MGGGGVPTTANTEAQYSSAKTSVWWDIENCHVPKGSDHHAIAQNISSALVRMNYCGPVSISAYGDTTRIPASVQHALSSTGISLNHVPSGVKDASDKKILVDMLFWAVDNPAPANYLLISGDRDFSNALHQLRLRRYNILLAQPQKASVPLVAAAKSVWLWTSLLAGGPPISDGVSQQLGNSNLASSSETSQIPVTNASQMHQQVDSYSEVHTRNQKFPNGGRGFDSRYQGKTNWRTQSQPNGPRAMNPPTVGLQDNHNNINSYQPGNFNPNVPLSGSATNYVPGNTDQSWNNNDNLQGGNQQNPYPQPPRPDSYPMQPPFEPSNSSSLNSHTFATSPVPPTTLGPSFTAGPITNVPDIGNLNISGYHNTAHSPRNVQQRRGESKQNPNSNASQKSRHKVHSSSSTKKLYQSYPHGPEPTPLTAVGNNNLPGNGAWGSPGLPKPSEYVQGLIGVVLLALNSLKNEKIMPTEANITDCICYGDPKHSNTDVKKALESAIEQKMVVKQNLGALQMYIGKNDKLWKCVNPLDGNPKKHTKETWDEIQKFLTTSSGRLAIMGTQCKYEAGIVIRNMCFKDLALGDVLQILNIMEKDDLIEEEDMFVNIVIIGVSMIMIASITIGLFAFPVPNTKTTGTRNTNITEICRKTDEEKACLEAIKHVGEKGTGFDYVKAAINVTRDEFLVLNMPNPLYFKMGLTLLQEQSYKDCLQILELGKEELESLYKMSNSSVDMNLMKQDDLNVINSLSAIISYQQTCYDELLQTNSYQPFQHLLKRTIKLTRMTLTFVNYFFYENPDINPKDEALDINMKMSLDLENIKHDGYPTWIKASSIKRKMLEDGFKQPSAVVAQDGSGQFSTITESLNACQNKSLGSCIIYVKKGKYEERVVIPKDLDHVLMYGDGPMNTIVSGINNSKIFATSFQAATFVVMGKGFICKDMTFTAPSEIIAAPALLVLSDHAAFFNCKIQGNEGTLFAVAQRQFYHDCEIHGHTDIIKGDSATIIQNSQIIVKPQSSNDSNQKEKVVSAQYKLDKYENTGFVFQNCTIIAQGGNNNSLSGTTYLGTPYKIYSTTLVMESYIGDVINEEGWCEWRDNYGTETATFLEYNNTGPGAKTGLRVSWNSYQNISEKGKVVNYTAAKFIQADQWLQSIGIPYQSSFMFG</sequence>
<keyword evidence="10" id="KW-0961">Cell wall biogenesis/degradation</keyword>
<dbReference type="GO" id="GO:0045490">
    <property type="term" value="P:pectin catabolic process"/>
    <property type="evidence" value="ECO:0007669"/>
    <property type="project" value="UniProtKB-UniPathway"/>
</dbReference>
<reference evidence="17 18" key="1">
    <citation type="journal article" date="2017" name="Plant Biotechnol. J.">
        <title>A comprehensive draft genome sequence for lupin (Lupinus angustifolius), an emerging health food: insights into plant-microbe interactions and legume evolution.</title>
        <authorList>
            <person name="Hane J.K."/>
            <person name="Ming Y."/>
            <person name="Kamphuis L.G."/>
            <person name="Nelson M.N."/>
            <person name="Garg G."/>
            <person name="Atkins C.A."/>
            <person name="Bayer P.E."/>
            <person name="Bravo A."/>
            <person name="Bringans S."/>
            <person name="Cannon S."/>
            <person name="Edwards D."/>
            <person name="Foley R."/>
            <person name="Gao L.L."/>
            <person name="Harrison M.J."/>
            <person name="Huang W."/>
            <person name="Hurgobin B."/>
            <person name="Li S."/>
            <person name="Liu C.W."/>
            <person name="McGrath A."/>
            <person name="Morahan G."/>
            <person name="Murray J."/>
            <person name="Weller J."/>
            <person name="Jian J."/>
            <person name="Singh K.B."/>
        </authorList>
    </citation>
    <scope>NUCLEOTIDE SEQUENCE [LARGE SCALE GENOMIC DNA]</scope>
    <source>
        <strain evidence="18">cv. Tanjil</strain>
        <tissue evidence="17">Whole plant</tissue>
    </source>
</reference>
<evidence type="ECO:0000256" key="4">
    <source>
        <dbReference type="ARBA" id="ARBA00007786"/>
    </source>
</evidence>
<evidence type="ECO:0000259" key="16">
    <source>
        <dbReference type="Pfam" id="PF24620"/>
    </source>
</evidence>
<keyword evidence="6" id="KW-0134">Cell wall</keyword>
<dbReference type="EMBL" id="CM007362">
    <property type="protein sequence ID" value="OIW17461.1"/>
    <property type="molecule type" value="Genomic_DNA"/>
</dbReference>
<dbReference type="Pfam" id="PF24620">
    <property type="entry name" value="DUF7625"/>
    <property type="match status" value="1"/>
</dbReference>
<dbReference type="Gene3D" id="1.20.140.40">
    <property type="entry name" value="Invertase/pectin methylesterase inhibitor family protein"/>
    <property type="match status" value="1"/>
</dbReference>
<feature type="compositionally biased region" description="Low complexity" evidence="11">
    <location>
        <begin position="292"/>
        <end position="305"/>
    </location>
</feature>
<keyword evidence="12" id="KW-1133">Transmembrane helix</keyword>
<feature type="compositionally biased region" description="Polar residues" evidence="11">
    <location>
        <begin position="323"/>
        <end position="336"/>
    </location>
</feature>
<feature type="region of interest" description="Disordered" evidence="11">
    <location>
        <begin position="364"/>
        <end position="437"/>
    </location>
</feature>
<dbReference type="InterPro" id="IPR000070">
    <property type="entry name" value="Pectinesterase_cat"/>
</dbReference>
<dbReference type="CDD" id="cd15798">
    <property type="entry name" value="PMEI-like_3"/>
    <property type="match status" value="1"/>
</dbReference>